<accession>F8EZL9</accession>
<keyword evidence="1" id="KW-1133">Transmembrane helix</keyword>
<keyword evidence="3" id="KW-1185">Reference proteome</keyword>
<organism evidence="2 3">
    <name type="scientific">Gracilinema caldarium (strain ATCC 51460 / DSM 7334 / H1)</name>
    <name type="common">Treponema caldarium</name>
    <dbReference type="NCBI Taxonomy" id="744872"/>
    <lineage>
        <taxon>Bacteria</taxon>
        <taxon>Pseudomonadati</taxon>
        <taxon>Spirochaetota</taxon>
        <taxon>Spirochaetia</taxon>
        <taxon>Spirochaetales</taxon>
        <taxon>Breznakiellaceae</taxon>
        <taxon>Gracilinema</taxon>
    </lineage>
</organism>
<dbReference type="HOGENOM" id="CLU_3398996_0_0_12"/>
<evidence type="ECO:0000313" key="2">
    <source>
        <dbReference type="EMBL" id="AEJ20743.1"/>
    </source>
</evidence>
<evidence type="ECO:0000256" key="1">
    <source>
        <dbReference type="SAM" id="Phobius"/>
    </source>
</evidence>
<feature type="transmembrane region" description="Helical" evidence="1">
    <location>
        <begin position="12"/>
        <end position="29"/>
    </location>
</feature>
<gene>
    <name evidence="2" type="ordered locus">Spica_2645</name>
</gene>
<dbReference type="KEGG" id="scd:Spica_2645"/>
<dbReference type="EMBL" id="CP002868">
    <property type="protein sequence ID" value="AEJ20743.1"/>
    <property type="molecule type" value="Genomic_DNA"/>
</dbReference>
<keyword evidence="1" id="KW-0472">Membrane</keyword>
<dbReference type="AlphaFoldDB" id="F8EZL9"/>
<proteinExistence type="predicted"/>
<name>F8EZL9_GRAC1</name>
<evidence type="ECO:0000313" key="3">
    <source>
        <dbReference type="Proteomes" id="UP000000503"/>
    </source>
</evidence>
<protein>
    <submittedName>
        <fullName evidence="2">Uncharacterized protein</fullName>
    </submittedName>
</protein>
<reference evidence="3" key="1">
    <citation type="journal article" date="2013" name="Stand. Genomic Sci.">
        <title>Genome sequence of the thermophilic fresh-water bacterium Spirochaeta caldaria type strain (H1(T)), reclassification of Spirochaeta caldaria, Spirochaeta stenostrepta, and Spirochaeta zuelzerae in the genus Treponema as Treponema caldaria comb. nov., Treponema stenostrepta comb. nov., and Treponema zuelzerae comb. nov., and emendation of the genus Treponema.</title>
        <authorList>
            <person name="Abt B."/>
            <person name="Goker M."/>
            <person name="Scheuner C."/>
            <person name="Han C."/>
            <person name="Lu M."/>
            <person name="Misra M."/>
            <person name="Lapidus A."/>
            <person name="Nolan M."/>
            <person name="Lucas S."/>
            <person name="Hammon N."/>
            <person name="Deshpande S."/>
            <person name="Cheng J.F."/>
            <person name="Tapia R."/>
            <person name="Goodwin L.A."/>
            <person name="Pitluck S."/>
            <person name="Liolios K."/>
            <person name="Pagani I."/>
            <person name="Ivanova N."/>
            <person name="Mavromatis K."/>
            <person name="Mikhailova N."/>
            <person name="Huntemann M."/>
            <person name="Pati A."/>
            <person name="Chen A."/>
            <person name="Palaniappan K."/>
            <person name="Land M."/>
            <person name="Hauser L."/>
            <person name="Jeffries C.D."/>
            <person name="Rohde M."/>
            <person name="Spring S."/>
            <person name="Gronow S."/>
            <person name="Detter J.C."/>
            <person name="Bristow J."/>
            <person name="Eisen J.A."/>
            <person name="Markowitz V."/>
            <person name="Hugenholtz P."/>
            <person name="Kyrpides N.C."/>
            <person name="Woyke T."/>
            <person name="Klenk H.P."/>
        </authorList>
    </citation>
    <scope>NUCLEOTIDE SEQUENCE</scope>
    <source>
        <strain evidence="3">ATCC 51460 / DSM 7334 / H1</strain>
    </source>
</reference>
<keyword evidence="1" id="KW-0812">Transmembrane</keyword>
<sequence>MKVKKLSNRLLLLYGAFCLVLYIVALVIING</sequence>
<dbReference type="Proteomes" id="UP000000503">
    <property type="component" value="Chromosome"/>
</dbReference>